<keyword evidence="1" id="KW-0129">CBS domain</keyword>
<dbReference type="InterPro" id="IPR000644">
    <property type="entry name" value="CBS_dom"/>
</dbReference>
<dbReference type="Pfam" id="PF00483">
    <property type="entry name" value="NTP_transferase"/>
    <property type="match status" value="1"/>
</dbReference>
<gene>
    <name evidence="3" type="ORF">ACFSC0_14055</name>
</gene>
<proteinExistence type="predicted"/>
<dbReference type="EMBL" id="JBHUEY010000001">
    <property type="protein sequence ID" value="MFD1784526.1"/>
    <property type="molecule type" value="Genomic_DNA"/>
</dbReference>
<dbReference type="Proteomes" id="UP001597237">
    <property type="component" value="Unassembled WGS sequence"/>
</dbReference>
<dbReference type="PROSITE" id="PS51371">
    <property type="entry name" value="CBS"/>
    <property type="match status" value="1"/>
</dbReference>
<dbReference type="SUPFAM" id="SSF53448">
    <property type="entry name" value="Nucleotide-diphospho-sugar transferases"/>
    <property type="match status" value="1"/>
</dbReference>
<keyword evidence="4" id="KW-1185">Reference proteome</keyword>
<dbReference type="InterPro" id="IPR029044">
    <property type="entry name" value="Nucleotide-diphossugar_trans"/>
</dbReference>
<evidence type="ECO:0000256" key="1">
    <source>
        <dbReference type="PROSITE-ProRule" id="PRU00703"/>
    </source>
</evidence>
<dbReference type="Pfam" id="PF00571">
    <property type="entry name" value="CBS"/>
    <property type="match status" value="2"/>
</dbReference>
<name>A0ABW4N3K2_9CAUL</name>
<dbReference type="Gene3D" id="3.10.580.10">
    <property type="entry name" value="CBS-domain"/>
    <property type="match status" value="1"/>
</dbReference>
<accession>A0ABW4N3K2</accession>
<dbReference type="PANTHER" id="PTHR22572">
    <property type="entry name" value="SUGAR-1-PHOSPHATE GUANYL TRANSFERASE"/>
    <property type="match status" value="1"/>
</dbReference>
<protein>
    <submittedName>
        <fullName evidence="3">Sugar phosphate nucleotidyltransferase</fullName>
    </submittedName>
</protein>
<dbReference type="InterPro" id="IPR050486">
    <property type="entry name" value="Mannose-1P_guanyltransferase"/>
</dbReference>
<dbReference type="InterPro" id="IPR046342">
    <property type="entry name" value="CBS_dom_sf"/>
</dbReference>
<dbReference type="RefSeq" id="WP_377283527.1">
    <property type="nucleotide sequence ID" value="NZ_JBHRSI010000009.1"/>
</dbReference>
<evidence type="ECO:0000313" key="4">
    <source>
        <dbReference type="Proteomes" id="UP001597237"/>
    </source>
</evidence>
<dbReference type="SUPFAM" id="SSF54631">
    <property type="entry name" value="CBS-domain pair"/>
    <property type="match status" value="1"/>
</dbReference>
<dbReference type="Gene3D" id="3.90.550.10">
    <property type="entry name" value="Spore Coat Polysaccharide Biosynthesis Protein SpsA, Chain A"/>
    <property type="match status" value="1"/>
</dbReference>
<dbReference type="InterPro" id="IPR005835">
    <property type="entry name" value="NTP_transferase_dom"/>
</dbReference>
<evidence type="ECO:0000313" key="3">
    <source>
        <dbReference type="EMBL" id="MFD1784526.1"/>
    </source>
</evidence>
<organism evidence="3 4">
    <name type="scientific">Phenylobacterium terrae</name>
    <dbReference type="NCBI Taxonomy" id="2665495"/>
    <lineage>
        <taxon>Bacteria</taxon>
        <taxon>Pseudomonadati</taxon>
        <taxon>Pseudomonadota</taxon>
        <taxon>Alphaproteobacteria</taxon>
        <taxon>Caulobacterales</taxon>
        <taxon>Caulobacteraceae</taxon>
        <taxon>Phenylobacterium</taxon>
    </lineage>
</organism>
<evidence type="ECO:0000259" key="2">
    <source>
        <dbReference type="PROSITE" id="PS51371"/>
    </source>
</evidence>
<comment type="caution">
    <text evidence="3">The sequence shown here is derived from an EMBL/GenBank/DDBJ whole genome shotgun (WGS) entry which is preliminary data.</text>
</comment>
<sequence>MRPGMLRDVIGLTMGRNGSVRDALDIIDRQEPKIALVVDQDRRLQGVVTDGDIRRFLLRGGDISAPISLAMNEDPVVAPTDWDPELVLLTMRVRSLRQVPVVDEGRRLLGVYVAPERIITSQMPAPVLIMAGGKGSRLAPFTDLVPKPMLDIAGTPMLEIIIRRLVLQGFTKFYLAIHHLGHIIQDHFGDGSRWGCSIDYVEEEAPLGTGGALGLLPPHVTGDVLVMNGDLLTTLDCARMVAFHKARDAALTVCARAHEMEVPFGVITQVDGIVRGIVEKPVHRTLVNSGVYVVSQSARRYIAPGVPMLMTDLISELILQRETVASFLSRAEWVDVGRPDDLRRVREQAELASRLGWLHEPAGLEPEPWGLEEEPAAAETGLILGDLRPAQLAG</sequence>
<feature type="domain" description="CBS" evidence="2">
    <location>
        <begin position="5"/>
        <end position="63"/>
    </location>
</feature>
<reference evidence="4" key="1">
    <citation type="journal article" date="2019" name="Int. J. Syst. Evol. Microbiol.">
        <title>The Global Catalogue of Microorganisms (GCM) 10K type strain sequencing project: providing services to taxonomists for standard genome sequencing and annotation.</title>
        <authorList>
            <consortium name="The Broad Institute Genomics Platform"/>
            <consortium name="The Broad Institute Genome Sequencing Center for Infectious Disease"/>
            <person name="Wu L."/>
            <person name="Ma J."/>
        </authorList>
    </citation>
    <scope>NUCLEOTIDE SEQUENCE [LARGE SCALE GENOMIC DNA]</scope>
    <source>
        <strain evidence="4">DFY28</strain>
    </source>
</reference>